<dbReference type="PANTHER" id="PTHR13832">
    <property type="entry name" value="PROTEIN PHOSPHATASE 2C"/>
    <property type="match status" value="1"/>
</dbReference>
<dbReference type="PROSITE" id="PS01032">
    <property type="entry name" value="PPM_1"/>
    <property type="match status" value="1"/>
</dbReference>
<protein>
    <submittedName>
        <fullName evidence="6">Phosphatase 2C-like domain-containing protein</fullName>
    </submittedName>
</protein>
<comment type="caution">
    <text evidence="6">The sequence shown here is derived from an EMBL/GenBank/DDBJ whole genome shotgun (WGS) entry which is preliminary data.</text>
</comment>
<dbReference type="PROSITE" id="PS51746">
    <property type="entry name" value="PPM_2"/>
    <property type="match status" value="1"/>
</dbReference>
<evidence type="ECO:0000256" key="1">
    <source>
        <dbReference type="ARBA" id="ARBA00022723"/>
    </source>
</evidence>
<organism evidence="6 7">
    <name type="scientific">Glomus cerebriforme</name>
    <dbReference type="NCBI Taxonomy" id="658196"/>
    <lineage>
        <taxon>Eukaryota</taxon>
        <taxon>Fungi</taxon>
        <taxon>Fungi incertae sedis</taxon>
        <taxon>Mucoromycota</taxon>
        <taxon>Glomeromycotina</taxon>
        <taxon>Glomeromycetes</taxon>
        <taxon>Glomerales</taxon>
        <taxon>Glomeraceae</taxon>
        <taxon>Glomus</taxon>
    </lineage>
</organism>
<accession>A0A397SIH0</accession>
<dbReference type="InterPro" id="IPR001932">
    <property type="entry name" value="PPM-type_phosphatase-like_dom"/>
</dbReference>
<keyword evidence="2 4" id="KW-0378">Hydrolase</keyword>
<dbReference type="Pfam" id="PF00481">
    <property type="entry name" value="PP2C"/>
    <property type="match status" value="1"/>
</dbReference>
<evidence type="ECO:0000256" key="3">
    <source>
        <dbReference type="ARBA" id="ARBA00022912"/>
    </source>
</evidence>
<dbReference type="GO" id="GO:0004722">
    <property type="term" value="F:protein serine/threonine phosphatase activity"/>
    <property type="evidence" value="ECO:0007669"/>
    <property type="project" value="InterPro"/>
</dbReference>
<dbReference type="Proteomes" id="UP000265703">
    <property type="component" value="Unassembled WGS sequence"/>
</dbReference>
<evidence type="ECO:0000313" key="7">
    <source>
        <dbReference type="Proteomes" id="UP000265703"/>
    </source>
</evidence>
<dbReference type="SUPFAM" id="SSF81606">
    <property type="entry name" value="PP2C-like"/>
    <property type="match status" value="1"/>
</dbReference>
<dbReference type="GO" id="GO:0046872">
    <property type="term" value="F:metal ion binding"/>
    <property type="evidence" value="ECO:0007669"/>
    <property type="project" value="UniProtKB-KW"/>
</dbReference>
<dbReference type="CDD" id="cd00143">
    <property type="entry name" value="PP2Cc"/>
    <property type="match status" value="1"/>
</dbReference>
<name>A0A397SIH0_9GLOM</name>
<dbReference type="OrthoDB" id="659at2759"/>
<dbReference type="SMART" id="SM00332">
    <property type="entry name" value="PP2Cc"/>
    <property type="match status" value="1"/>
</dbReference>
<feature type="domain" description="PPM-type phosphatase" evidence="5">
    <location>
        <begin position="66"/>
        <end position="347"/>
    </location>
</feature>
<evidence type="ECO:0000313" key="6">
    <source>
        <dbReference type="EMBL" id="RIA85963.1"/>
    </source>
</evidence>
<dbReference type="InterPro" id="IPR036457">
    <property type="entry name" value="PPM-type-like_dom_sf"/>
</dbReference>
<dbReference type="InterPro" id="IPR000222">
    <property type="entry name" value="PP2C_BS"/>
</dbReference>
<evidence type="ECO:0000256" key="2">
    <source>
        <dbReference type="ARBA" id="ARBA00022801"/>
    </source>
</evidence>
<keyword evidence="3 4" id="KW-0904">Protein phosphatase</keyword>
<dbReference type="STRING" id="658196.A0A397SIH0"/>
<comment type="similarity">
    <text evidence="4">Belongs to the PP2C family.</text>
</comment>
<dbReference type="PANTHER" id="PTHR13832:SF827">
    <property type="entry name" value="PROTEIN PHOSPHATASE 1L"/>
    <property type="match status" value="1"/>
</dbReference>
<keyword evidence="1" id="KW-0479">Metal-binding</keyword>
<keyword evidence="7" id="KW-1185">Reference proteome</keyword>
<sequence length="405" mass="46201">MNFKRILKKKSSSMSDVEIKKSKEDFIYKSLISTSSDAEVKTYDNIQDLIVVSVTTQGLLTLYFVDVSSFVVKGKKYELFAVYDGHGGRDSRTGIKKGGHEVAKECVSYLPKVIKESLKNNNSTVLEAFAGSFEKADKEHFLLDRDRFPENVGSTAIVILRSDKNLYVANLGDSRAVICKDGKVFFETVDHDWTSLEEQKRIGINKDNQTYIINTDSGKKKFILNGKYLNGEKWNLATSRSFGDYHFKLGSDKPPITAKPKVDKFIIDKDMKLILVASDGIWENDRGLRSDHFLSKFIQIAKKQTSPDVDECLKETCKELVRWCMIDHLKLDFKNYGDNIALIAIGLLNGQTKQEWFRDIKEWKGVYEDSNLILRDIDDTVQEDDNEDMDYGSDSESCKIDFTQL</sequence>
<proteinExistence type="inferred from homology"/>
<evidence type="ECO:0000259" key="5">
    <source>
        <dbReference type="PROSITE" id="PS51746"/>
    </source>
</evidence>
<dbReference type="AlphaFoldDB" id="A0A397SIH0"/>
<dbReference type="EMBL" id="QKYT01000393">
    <property type="protein sequence ID" value="RIA85963.1"/>
    <property type="molecule type" value="Genomic_DNA"/>
</dbReference>
<dbReference type="Gene3D" id="3.60.40.10">
    <property type="entry name" value="PPM-type phosphatase domain"/>
    <property type="match status" value="1"/>
</dbReference>
<evidence type="ECO:0000256" key="4">
    <source>
        <dbReference type="RuleBase" id="RU003465"/>
    </source>
</evidence>
<reference evidence="6 7" key="1">
    <citation type="submission" date="2018-06" db="EMBL/GenBank/DDBJ databases">
        <title>Comparative genomics reveals the genomic features of Rhizophagus irregularis, R. cerebriforme, R. diaphanum and Gigaspora rosea, and their symbiotic lifestyle signature.</title>
        <authorList>
            <person name="Morin E."/>
            <person name="San Clemente H."/>
            <person name="Chen E.C.H."/>
            <person name="De La Providencia I."/>
            <person name="Hainaut M."/>
            <person name="Kuo A."/>
            <person name="Kohler A."/>
            <person name="Murat C."/>
            <person name="Tang N."/>
            <person name="Roy S."/>
            <person name="Loubradou J."/>
            <person name="Henrissat B."/>
            <person name="Grigoriev I.V."/>
            <person name="Corradi N."/>
            <person name="Roux C."/>
            <person name="Martin F.M."/>
        </authorList>
    </citation>
    <scope>NUCLEOTIDE SEQUENCE [LARGE SCALE GENOMIC DNA]</scope>
    <source>
        <strain evidence="6 7">DAOM 227022</strain>
    </source>
</reference>
<dbReference type="InterPro" id="IPR015655">
    <property type="entry name" value="PP2C"/>
</dbReference>
<gene>
    <name evidence="6" type="ORF">C1645_354317</name>
</gene>